<feature type="non-terminal residue" evidence="2">
    <location>
        <position position="805"/>
    </location>
</feature>
<dbReference type="RefSeq" id="WP_267265640.1">
    <property type="nucleotide sequence ID" value="NZ_JAOVZW010000011.1"/>
</dbReference>
<protein>
    <submittedName>
        <fullName evidence="2">DUF6443 domain-containing protein</fullName>
    </submittedName>
</protein>
<gene>
    <name evidence="2" type="ORF">OF897_10520</name>
</gene>
<proteinExistence type="predicted"/>
<evidence type="ECO:0000259" key="1">
    <source>
        <dbReference type="Pfam" id="PF20041"/>
    </source>
</evidence>
<evidence type="ECO:0000313" key="3">
    <source>
        <dbReference type="Proteomes" id="UP001073122"/>
    </source>
</evidence>
<feature type="domain" description="DUF6443" evidence="1">
    <location>
        <begin position="50"/>
        <end position="170"/>
    </location>
</feature>
<keyword evidence="3" id="KW-1185">Reference proteome</keyword>
<dbReference type="Proteomes" id="UP001073122">
    <property type="component" value="Unassembled WGS sequence"/>
</dbReference>
<evidence type="ECO:0000313" key="2">
    <source>
        <dbReference type="EMBL" id="MCX8524342.1"/>
    </source>
</evidence>
<reference evidence="2" key="1">
    <citation type="submission" date="2022-10" db="EMBL/GenBank/DDBJ databases">
        <title>Chryseobacterium sp. nov., a novel bacterial species.</title>
        <authorList>
            <person name="Cao Y."/>
        </authorList>
    </citation>
    <scope>NUCLEOTIDE SEQUENCE</scope>
    <source>
        <strain evidence="2">CCTCC AB2015118</strain>
    </source>
</reference>
<dbReference type="Gene3D" id="2.180.10.10">
    <property type="entry name" value="RHS repeat-associated core"/>
    <property type="match status" value="1"/>
</dbReference>
<accession>A0ABT3XS26</accession>
<organism evidence="2 3">
    <name type="scientific">Chryseobacterium formosus</name>
    <dbReference type="NCBI Taxonomy" id="1537363"/>
    <lineage>
        <taxon>Bacteria</taxon>
        <taxon>Pseudomonadati</taxon>
        <taxon>Bacteroidota</taxon>
        <taxon>Flavobacteriia</taxon>
        <taxon>Flavobacteriales</taxon>
        <taxon>Weeksellaceae</taxon>
        <taxon>Chryseobacterium group</taxon>
        <taxon>Chryseobacterium</taxon>
    </lineage>
</organism>
<sequence>MNRNNNEKLKKKNEEPRKKDGKIFFSLFTLLFSFLSYAQLPSNENYIYTKNYLSADGSKKTETVQYFDGLGRAKEVVQVKATVSGKDLVVPVIYDQSGKQSKTLLPIPVTTSNYGIHNTTEGDVNSYYGVANAFSQQEIEASPLARVFEVANPGTEWAMSSGHTTKMQYLTNIESDQVKRYNTEVSWANATLTTTISGITFYIPNQLSKNVVTDEDGKITTEFKNSDGQTVLLRKGTGSGKLDTYYIYNVYNQLAFVISPKAEQQIAANNNVITSQILNELCYQYVYDNRFRQVEKKLPGKGWEYMVYDQQNRVVASQDANMKNNTEQPNRWLFTRYDKFGRVVYTGKFIGGTRLQEQTSANAKGLNNESRNTSSFTLNGQEIFYTNTAYPSAAFVPYTVNYYDTYTATGLASTFYPLNTDVLEFYMTNGSQSFSSNGVNSTRSLKSMPTSSFVKNLDDDSWSASHIWYDALLRPVGSRSVNHLGGYTNIEKQLDFSGAVLKTNTYHKKTNADPSEVVIKERFVYDDHFRMKQHYHQVNGNTEELLSDYTYNDLGQVITKKVGNNLQSIDYTYNIRGMLTKVNNPDNLGTDLFGYELKFASTSDASVAQANYNGNITEMIWKNSSEDVLKKYSYQYDTYNRLTAALYQEPNSTLPQNGLYNETMDYDFNGNITDLKRNQKGYNGFLEEIDELVYNYQNTNRMISVVDNKNNYSGYPDTSGNTISYDDNGNMTNHVDKGILEIKYNDFNLSKYIKFNNFVPRVSGDVYQNISYAYRADGVKIKKIHHYFSGRNRRDAFATTEYIDG</sequence>
<dbReference type="InterPro" id="IPR045619">
    <property type="entry name" value="DUF6443"/>
</dbReference>
<comment type="caution">
    <text evidence="2">The sequence shown here is derived from an EMBL/GenBank/DDBJ whole genome shotgun (WGS) entry which is preliminary data.</text>
</comment>
<name>A0ABT3XS26_9FLAO</name>
<dbReference type="EMBL" id="JAOVZW010000011">
    <property type="protein sequence ID" value="MCX8524342.1"/>
    <property type="molecule type" value="Genomic_DNA"/>
</dbReference>
<dbReference type="Pfam" id="PF20041">
    <property type="entry name" value="DUF6443"/>
    <property type="match status" value="1"/>
</dbReference>